<keyword evidence="5 7" id="KW-1133">Transmembrane helix</keyword>
<sequence>MARISQKRIGRRRGQTSSGGTPILLWTFIAMALFIACVFMFASSAIDAAAGNNDEVKLQIHPFISDHNDVENTEQKQGEHTIHQNMPPTNQVHEIHDGKEMGKEEPLASDILDASLEHRMNNDGEPYYHIVFSTDCSSFQKWQSYLLFYSAMKAKQPGSVTRIASGCTDEEEQAEQKFQDMISQTMSPHFKVHFTPHFSKVKDDKGNETGKDYKFFNKPFGLLHWLEHSEETLNNSDIVILLDPDQILTRPITNDFSDLQANVLPDKEPKTKVQHGSPFAQKYGFGASWLKLDVETITQDPKTPARISNGEAGKHFPAGPPYLATVKDFHLIAKHWAEFVPRVHKEHPHLMAEMYAFCIAAAHVKLPFQMVASLMVSNTGMGPRDEGWGLLTNVPDEDICSKDIMSKYPLPSVLHYCQRYIVGKHFYGKRRMPKDIFTCESPLLMEPPNDIHEKYDYFVPPHGTHGQDENKSLSKEGARRNAFMVCALTRMTNEAALFYQQHHCETKKDENIALDMWSLNKIMTSSL</sequence>
<dbReference type="GO" id="GO:0016020">
    <property type="term" value="C:membrane"/>
    <property type="evidence" value="ECO:0007669"/>
    <property type="project" value="UniProtKB-SubCell"/>
</dbReference>
<dbReference type="GO" id="GO:0016757">
    <property type="term" value="F:glycosyltransferase activity"/>
    <property type="evidence" value="ECO:0007669"/>
    <property type="project" value="UniProtKB-KW"/>
</dbReference>
<reference evidence="9 10" key="1">
    <citation type="journal article" date="2021" name="Sci. Rep.">
        <title>The genome of the diatom Chaetoceros tenuissimus carries an ancient integrated fragment of an extant virus.</title>
        <authorList>
            <person name="Hongo Y."/>
            <person name="Kimura K."/>
            <person name="Takaki Y."/>
            <person name="Yoshida Y."/>
            <person name="Baba S."/>
            <person name="Kobayashi G."/>
            <person name="Nagasaki K."/>
            <person name="Hano T."/>
            <person name="Tomaru Y."/>
        </authorList>
    </citation>
    <scope>NUCLEOTIDE SEQUENCE [LARGE SCALE GENOMIC DNA]</scope>
    <source>
        <strain evidence="9 10">NIES-3715</strain>
    </source>
</reference>
<keyword evidence="2" id="KW-0328">Glycosyltransferase</keyword>
<comment type="subcellular location">
    <subcellularLocation>
        <location evidence="1">Membrane</location>
        <topology evidence="1">Single-pass membrane protein</topology>
    </subcellularLocation>
</comment>
<proteinExistence type="predicted"/>
<evidence type="ECO:0000256" key="7">
    <source>
        <dbReference type="SAM" id="Phobius"/>
    </source>
</evidence>
<evidence type="ECO:0000256" key="2">
    <source>
        <dbReference type="ARBA" id="ARBA00022676"/>
    </source>
</evidence>
<protein>
    <recommendedName>
        <fullName evidence="8">Hydroxyproline O-arabinosyltransferase-like domain-containing protein</fullName>
    </recommendedName>
</protein>
<evidence type="ECO:0000256" key="3">
    <source>
        <dbReference type="ARBA" id="ARBA00022679"/>
    </source>
</evidence>
<organism evidence="9 10">
    <name type="scientific">Chaetoceros tenuissimus</name>
    <dbReference type="NCBI Taxonomy" id="426638"/>
    <lineage>
        <taxon>Eukaryota</taxon>
        <taxon>Sar</taxon>
        <taxon>Stramenopiles</taxon>
        <taxon>Ochrophyta</taxon>
        <taxon>Bacillariophyta</taxon>
        <taxon>Coscinodiscophyceae</taxon>
        <taxon>Chaetocerotophycidae</taxon>
        <taxon>Chaetocerotales</taxon>
        <taxon>Chaetocerotaceae</taxon>
        <taxon>Chaetoceros</taxon>
    </lineage>
</organism>
<dbReference type="PANTHER" id="PTHR31485:SF7">
    <property type="entry name" value="PEPTIDYL SERINE ALPHA-GALACTOSYLTRANSFERASE"/>
    <property type="match status" value="1"/>
</dbReference>
<accession>A0AAD3HCN0</accession>
<evidence type="ECO:0000313" key="9">
    <source>
        <dbReference type="EMBL" id="GFH58294.1"/>
    </source>
</evidence>
<keyword evidence="4 7" id="KW-0812">Transmembrane</keyword>
<keyword evidence="6 7" id="KW-0472">Membrane</keyword>
<gene>
    <name evidence="9" type="ORF">CTEN210_14770</name>
</gene>
<dbReference type="EMBL" id="BLLK01000062">
    <property type="protein sequence ID" value="GFH58294.1"/>
    <property type="molecule type" value="Genomic_DNA"/>
</dbReference>
<evidence type="ECO:0000256" key="5">
    <source>
        <dbReference type="ARBA" id="ARBA00022989"/>
    </source>
</evidence>
<evidence type="ECO:0000259" key="8">
    <source>
        <dbReference type="Pfam" id="PF23452"/>
    </source>
</evidence>
<dbReference type="Pfam" id="PF23452">
    <property type="entry name" value="HPAT"/>
    <property type="match status" value="1"/>
</dbReference>
<evidence type="ECO:0000256" key="6">
    <source>
        <dbReference type="ARBA" id="ARBA00023136"/>
    </source>
</evidence>
<keyword evidence="10" id="KW-1185">Reference proteome</keyword>
<name>A0AAD3HCN0_9STRA</name>
<dbReference type="AlphaFoldDB" id="A0AAD3HCN0"/>
<dbReference type="InterPro" id="IPR044845">
    <property type="entry name" value="HPAT/SRGT1-like"/>
</dbReference>
<keyword evidence="3" id="KW-0808">Transferase</keyword>
<feature type="transmembrane region" description="Helical" evidence="7">
    <location>
        <begin position="21"/>
        <end position="42"/>
    </location>
</feature>
<dbReference type="InterPro" id="IPR056508">
    <property type="entry name" value="HPAT-like"/>
</dbReference>
<dbReference type="Proteomes" id="UP001054902">
    <property type="component" value="Unassembled WGS sequence"/>
</dbReference>
<feature type="domain" description="Hydroxyproline O-arabinosyltransferase-like" evidence="8">
    <location>
        <begin position="128"/>
        <end position="256"/>
    </location>
</feature>
<comment type="caution">
    <text evidence="9">The sequence shown here is derived from an EMBL/GenBank/DDBJ whole genome shotgun (WGS) entry which is preliminary data.</text>
</comment>
<evidence type="ECO:0000313" key="10">
    <source>
        <dbReference type="Proteomes" id="UP001054902"/>
    </source>
</evidence>
<dbReference type="PANTHER" id="PTHR31485">
    <property type="entry name" value="PEPTIDYL SERINE ALPHA-GALACTOSYLTRANSFERASE"/>
    <property type="match status" value="1"/>
</dbReference>
<evidence type="ECO:0000256" key="1">
    <source>
        <dbReference type="ARBA" id="ARBA00004167"/>
    </source>
</evidence>
<evidence type="ECO:0000256" key="4">
    <source>
        <dbReference type="ARBA" id="ARBA00022692"/>
    </source>
</evidence>